<accession>A0A1F7X1I1</accession>
<name>A0A1F7X1I1_9BACT</name>
<organism evidence="1 2">
    <name type="scientific">Candidatus Woesebacteria bacterium RBG_13_36_22</name>
    <dbReference type="NCBI Taxonomy" id="1802478"/>
    <lineage>
        <taxon>Bacteria</taxon>
        <taxon>Candidatus Woeseibacteriota</taxon>
    </lineage>
</organism>
<dbReference type="AlphaFoldDB" id="A0A1F7X1I1"/>
<protein>
    <submittedName>
        <fullName evidence="1">Uncharacterized protein</fullName>
    </submittedName>
</protein>
<comment type="caution">
    <text evidence="1">The sequence shown here is derived from an EMBL/GenBank/DDBJ whole genome shotgun (WGS) entry which is preliminary data.</text>
</comment>
<reference evidence="1 2" key="1">
    <citation type="journal article" date="2016" name="Nat. Commun.">
        <title>Thousands of microbial genomes shed light on interconnected biogeochemical processes in an aquifer system.</title>
        <authorList>
            <person name="Anantharaman K."/>
            <person name="Brown C.T."/>
            <person name="Hug L.A."/>
            <person name="Sharon I."/>
            <person name="Castelle C.J."/>
            <person name="Probst A.J."/>
            <person name="Thomas B.C."/>
            <person name="Singh A."/>
            <person name="Wilkins M.J."/>
            <person name="Karaoz U."/>
            <person name="Brodie E.L."/>
            <person name="Williams K.H."/>
            <person name="Hubbard S.S."/>
            <person name="Banfield J.F."/>
        </authorList>
    </citation>
    <scope>NUCLEOTIDE SEQUENCE [LARGE SCALE GENOMIC DNA]</scope>
</reference>
<evidence type="ECO:0000313" key="2">
    <source>
        <dbReference type="Proteomes" id="UP000176939"/>
    </source>
</evidence>
<dbReference type="Proteomes" id="UP000176939">
    <property type="component" value="Unassembled WGS sequence"/>
</dbReference>
<sequence length="149" mass="16271">MYITAAEYVTLTGRPIAEATTMRITTASKLLDNRIGNYAIDTTGYKITTPGWTVWDDGLDITLNTAKKDAVKLWVATMISYLVDSGGLPPTTSQNVKLGRFSVGKASSSGSLLPEEMGFADSILVTSGIINRKVRSTRGIYRNEYGQFY</sequence>
<evidence type="ECO:0000313" key="1">
    <source>
        <dbReference type="EMBL" id="OGM08936.1"/>
    </source>
</evidence>
<dbReference type="EMBL" id="MGFQ01000034">
    <property type="protein sequence ID" value="OGM08936.1"/>
    <property type="molecule type" value="Genomic_DNA"/>
</dbReference>
<gene>
    <name evidence="1" type="ORF">A2Z67_05795</name>
</gene>
<proteinExistence type="predicted"/>